<dbReference type="SUPFAM" id="SSF54862">
    <property type="entry name" value="4Fe-4S ferredoxins"/>
    <property type="match status" value="1"/>
</dbReference>
<evidence type="ECO:0000313" key="6">
    <source>
        <dbReference type="Proteomes" id="UP000184436"/>
    </source>
</evidence>
<dbReference type="Pfam" id="PF04432">
    <property type="entry name" value="FrhB_FdhB_C"/>
    <property type="match status" value="1"/>
</dbReference>
<reference evidence="5 6" key="1">
    <citation type="submission" date="2016-11" db="EMBL/GenBank/DDBJ databases">
        <authorList>
            <person name="Jaros S."/>
            <person name="Januszkiewicz K."/>
            <person name="Wedrychowicz H."/>
        </authorList>
    </citation>
    <scope>NUCLEOTIDE SEQUENCE [LARGE SCALE GENOMIC DNA]</scope>
    <source>
        <strain evidence="5 6">DSM 26883</strain>
    </source>
</reference>
<dbReference type="STRING" id="871325.SAMN05444349_13063"/>
<dbReference type="Gene3D" id="3.30.70.20">
    <property type="match status" value="1"/>
</dbReference>
<evidence type="ECO:0000256" key="2">
    <source>
        <dbReference type="ARBA" id="ARBA00023004"/>
    </source>
</evidence>
<dbReference type="InterPro" id="IPR007525">
    <property type="entry name" value="FrhB_FdhB_C"/>
</dbReference>
<dbReference type="GO" id="GO:0046872">
    <property type="term" value="F:metal ion binding"/>
    <property type="evidence" value="ECO:0007669"/>
    <property type="project" value="UniProtKB-KW"/>
</dbReference>
<name>A0A1M5DT23_9BACE</name>
<proteinExistence type="predicted"/>
<dbReference type="Pfam" id="PF12838">
    <property type="entry name" value="Fer4_7"/>
    <property type="match status" value="1"/>
</dbReference>
<dbReference type="InterPro" id="IPR017896">
    <property type="entry name" value="4Fe4S_Fe-S-bd"/>
</dbReference>
<feature type="domain" description="4Fe-4S ferredoxin-type" evidence="4">
    <location>
        <begin position="36"/>
        <end position="65"/>
    </location>
</feature>
<evidence type="ECO:0000259" key="4">
    <source>
        <dbReference type="PROSITE" id="PS51379"/>
    </source>
</evidence>
<dbReference type="OrthoDB" id="9813230at2"/>
<accession>A0A1M5DT23</accession>
<sequence>MYFKTLSKSECCACTACEHACPVSAITFLPDEEGFLYPSINKDKCINCGLCERVCPVAHPSYSNSEAPAAYAAMVKDVEQRKKSSSGGMFYAIACWILQQGGKVYGASMDENHQVKHIGVDNVNDLQLLRGSKYVQSDLQCVFADIKNDLKAGRWCYFVGTGCQVAGLKAFLRKDYETLLTSDLVCHGVPSQWLFDRHIQYLEEKHKGKVSGYQFRNNKTWGGSEIFNLRNPKGKVKRYKFPSYNLSPYLYSFMYAMTYRYSCYDCKFARIPRQGDITLADYWGVKEFFPNLDSSKGISLTLVNSPKGAVIFEQIKNMCEVWHSTIADGAKHNGNLIHVSEKNGLREISYREVKEKGYAKVAKKTFRAPNYYSTLIKCKLAEYKIMKGFIEWKNRRK</sequence>
<keyword evidence="2" id="KW-0408">Iron</keyword>
<dbReference type="InterPro" id="IPR052977">
    <property type="entry name" value="Polyferredoxin-like_ET"/>
</dbReference>
<dbReference type="AlphaFoldDB" id="A0A1M5DT23"/>
<gene>
    <name evidence="5" type="ORF">SAMN05444349_13063</name>
</gene>
<dbReference type="GO" id="GO:0051536">
    <property type="term" value="F:iron-sulfur cluster binding"/>
    <property type="evidence" value="ECO:0007669"/>
    <property type="project" value="UniProtKB-KW"/>
</dbReference>
<keyword evidence="1" id="KW-0479">Metal-binding</keyword>
<dbReference type="PROSITE" id="PS00198">
    <property type="entry name" value="4FE4S_FER_1"/>
    <property type="match status" value="1"/>
</dbReference>
<dbReference type="InterPro" id="IPR017900">
    <property type="entry name" value="4Fe4S_Fe_S_CS"/>
</dbReference>
<protein>
    <submittedName>
        <fullName evidence="5">Coenzyme F420 hydrogenase/dehydrogenase, beta subunit N-term</fullName>
    </submittedName>
</protein>
<keyword evidence="6" id="KW-1185">Reference proteome</keyword>
<dbReference type="RefSeq" id="WP_025075648.1">
    <property type="nucleotide sequence ID" value="NZ_FQVD01000030.1"/>
</dbReference>
<evidence type="ECO:0000313" key="5">
    <source>
        <dbReference type="EMBL" id="SHF69991.1"/>
    </source>
</evidence>
<feature type="domain" description="4Fe-4S ferredoxin-type" evidence="4">
    <location>
        <begin position="2"/>
        <end position="31"/>
    </location>
</feature>
<evidence type="ECO:0000256" key="1">
    <source>
        <dbReference type="ARBA" id="ARBA00022723"/>
    </source>
</evidence>
<dbReference type="PANTHER" id="PTHR43193:SF2">
    <property type="entry name" value="POLYFERREDOXIN PROTEIN FWDF"/>
    <property type="match status" value="1"/>
</dbReference>
<dbReference type="PANTHER" id="PTHR43193">
    <property type="match status" value="1"/>
</dbReference>
<keyword evidence="3" id="KW-0411">Iron-sulfur</keyword>
<evidence type="ECO:0000256" key="3">
    <source>
        <dbReference type="ARBA" id="ARBA00023014"/>
    </source>
</evidence>
<organism evidence="5 6">
    <name type="scientific">Bacteroides faecichinchillae</name>
    <dbReference type="NCBI Taxonomy" id="871325"/>
    <lineage>
        <taxon>Bacteria</taxon>
        <taxon>Pseudomonadati</taxon>
        <taxon>Bacteroidota</taxon>
        <taxon>Bacteroidia</taxon>
        <taxon>Bacteroidales</taxon>
        <taxon>Bacteroidaceae</taxon>
        <taxon>Bacteroides</taxon>
    </lineage>
</organism>
<dbReference type="Proteomes" id="UP000184436">
    <property type="component" value="Unassembled WGS sequence"/>
</dbReference>
<dbReference type="EMBL" id="FQVD01000030">
    <property type="protein sequence ID" value="SHF69991.1"/>
    <property type="molecule type" value="Genomic_DNA"/>
</dbReference>
<dbReference type="PROSITE" id="PS51379">
    <property type="entry name" value="4FE4S_FER_2"/>
    <property type="match status" value="2"/>
</dbReference>